<dbReference type="NCBIfam" id="TIGR03170">
    <property type="entry name" value="flgA_cterm"/>
    <property type="match status" value="1"/>
</dbReference>
<keyword evidence="3" id="KW-0574">Periplasm</keyword>
<dbReference type="CDD" id="cd11614">
    <property type="entry name" value="SAF_CpaB_FlgA_like"/>
    <property type="match status" value="1"/>
</dbReference>
<keyword evidence="2 4" id="KW-0732">Signal</keyword>
<keyword evidence="7" id="KW-1185">Reference proteome</keyword>
<evidence type="ECO:0000256" key="1">
    <source>
        <dbReference type="ARBA" id="ARBA00004418"/>
    </source>
</evidence>
<dbReference type="Gene3D" id="2.30.30.760">
    <property type="match status" value="1"/>
</dbReference>
<accession>A0ABU0JDF5</accession>
<dbReference type="Pfam" id="PF13144">
    <property type="entry name" value="ChapFlgA"/>
    <property type="match status" value="1"/>
</dbReference>
<proteinExistence type="predicted"/>
<reference evidence="6 7" key="1">
    <citation type="submission" date="2023-07" db="EMBL/GenBank/DDBJ databases">
        <title>Genomic Encyclopedia of Type Strains, Phase IV (KMG-IV): sequencing the most valuable type-strain genomes for metagenomic binning, comparative biology and taxonomic classification.</title>
        <authorList>
            <person name="Goeker M."/>
        </authorList>
    </citation>
    <scope>NUCLEOTIDE SEQUENCE [LARGE SCALE GENOMIC DNA]</scope>
    <source>
        <strain evidence="6 7">DSM 19619</strain>
    </source>
</reference>
<gene>
    <name evidence="6" type="ORF">QO011_004458</name>
</gene>
<evidence type="ECO:0000256" key="3">
    <source>
        <dbReference type="ARBA" id="ARBA00022764"/>
    </source>
</evidence>
<organism evidence="6 7">
    <name type="scientific">Labrys wisconsinensis</name>
    <dbReference type="NCBI Taxonomy" id="425677"/>
    <lineage>
        <taxon>Bacteria</taxon>
        <taxon>Pseudomonadati</taxon>
        <taxon>Pseudomonadota</taxon>
        <taxon>Alphaproteobacteria</taxon>
        <taxon>Hyphomicrobiales</taxon>
        <taxon>Xanthobacteraceae</taxon>
        <taxon>Labrys</taxon>
    </lineage>
</organism>
<feature type="chain" id="PRO_5045370620" evidence="4">
    <location>
        <begin position="25"/>
        <end position="325"/>
    </location>
</feature>
<dbReference type="SMART" id="SM00858">
    <property type="entry name" value="SAF"/>
    <property type="match status" value="1"/>
</dbReference>
<dbReference type="EMBL" id="JAUSVX010000009">
    <property type="protein sequence ID" value="MDQ0471433.1"/>
    <property type="molecule type" value="Genomic_DNA"/>
</dbReference>
<dbReference type="Proteomes" id="UP001242480">
    <property type="component" value="Unassembled WGS sequence"/>
</dbReference>
<keyword evidence="6" id="KW-0282">Flagellum</keyword>
<evidence type="ECO:0000259" key="5">
    <source>
        <dbReference type="SMART" id="SM00858"/>
    </source>
</evidence>
<comment type="caution">
    <text evidence="6">The sequence shown here is derived from an EMBL/GenBank/DDBJ whole genome shotgun (WGS) entry which is preliminary data.</text>
</comment>
<dbReference type="InterPro" id="IPR013974">
    <property type="entry name" value="SAF"/>
</dbReference>
<feature type="signal peptide" evidence="4">
    <location>
        <begin position="1"/>
        <end position="24"/>
    </location>
</feature>
<dbReference type="PANTHER" id="PTHR36307:SF1">
    <property type="entry name" value="FLAGELLA BASAL BODY P-RING FORMATION PROTEIN FLGA"/>
    <property type="match status" value="1"/>
</dbReference>
<dbReference type="InterPro" id="IPR017585">
    <property type="entry name" value="SAF_FlgA"/>
</dbReference>
<evidence type="ECO:0000256" key="4">
    <source>
        <dbReference type="SAM" id="SignalP"/>
    </source>
</evidence>
<protein>
    <submittedName>
        <fullName evidence="6">Flagella basal body P-ring formation protein FlgA</fullName>
    </submittedName>
</protein>
<evidence type="ECO:0000313" key="7">
    <source>
        <dbReference type="Proteomes" id="UP001242480"/>
    </source>
</evidence>
<evidence type="ECO:0000313" key="6">
    <source>
        <dbReference type="EMBL" id="MDQ0471433.1"/>
    </source>
</evidence>
<keyword evidence="6" id="KW-0966">Cell projection</keyword>
<keyword evidence="6" id="KW-0969">Cilium</keyword>
<dbReference type="RefSeq" id="WP_307276571.1">
    <property type="nucleotide sequence ID" value="NZ_JAUSVX010000009.1"/>
</dbReference>
<sequence length="325" mass="33198">MITRLLTFAAALAFAGLAAAPAPAQTAPPPTLRSAVTVSSELVRLGDLLDNAGPAALEPVFRAPDLGTTGTVQAARVVAAARDKGVAVVDTKGVAEVSVTRASRVLSLDAIKAAITLTLIRQNGLGDDADLAVGFDPGARAVHIEPGAGAPLQVVSINWNPTSGRFDATLSVEGSSVLARMPLRIGGQAVETVAVPVFARAVGRGEVVRAADVVIDRLPRSQAVAGTIDAPAQAIGQAVRRTVRPGQPVLAGDLTKPNLVTRNDTVTLTYEVPSMVLTVRAKALDTGAEGDSIPVLNTQSNRIVQATVTGPGHVTVTVPARVALN</sequence>
<evidence type="ECO:0000256" key="2">
    <source>
        <dbReference type="ARBA" id="ARBA00022729"/>
    </source>
</evidence>
<dbReference type="InterPro" id="IPR039246">
    <property type="entry name" value="Flagellar_FlgA"/>
</dbReference>
<dbReference type="PANTHER" id="PTHR36307">
    <property type="entry name" value="FLAGELLA BASAL BODY P-RING FORMATION PROTEIN FLGA"/>
    <property type="match status" value="1"/>
</dbReference>
<feature type="domain" description="SAF" evidence="5">
    <location>
        <begin position="193"/>
        <end position="255"/>
    </location>
</feature>
<name>A0ABU0JDF5_9HYPH</name>
<comment type="subcellular location">
    <subcellularLocation>
        <location evidence="1">Periplasm</location>
    </subcellularLocation>
</comment>
<dbReference type="Gene3D" id="3.90.1210.10">
    <property type="entry name" value="Antifreeze-like/N-acetylneuraminic acid synthase C-terminal domain"/>
    <property type="match status" value="1"/>
</dbReference>